<sequence length="78" mass="8731">MTKIHQTEAKKPSLKTADTSSAGKKTKSPSKCPVKTLIPKPTIPEQNPTDFKGKSMVEAVYEKTKVSLFIFMQKILFF</sequence>
<dbReference type="AlphaFoldDB" id="A0A2P5B325"/>
<keyword evidence="3" id="KW-1185">Reference proteome</keyword>
<organism evidence="2 3">
    <name type="scientific">Trema orientale</name>
    <name type="common">Charcoal tree</name>
    <name type="synonym">Celtis orientalis</name>
    <dbReference type="NCBI Taxonomy" id="63057"/>
    <lineage>
        <taxon>Eukaryota</taxon>
        <taxon>Viridiplantae</taxon>
        <taxon>Streptophyta</taxon>
        <taxon>Embryophyta</taxon>
        <taxon>Tracheophyta</taxon>
        <taxon>Spermatophyta</taxon>
        <taxon>Magnoliopsida</taxon>
        <taxon>eudicotyledons</taxon>
        <taxon>Gunneridae</taxon>
        <taxon>Pentapetalae</taxon>
        <taxon>rosids</taxon>
        <taxon>fabids</taxon>
        <taxon>Rosales</taxon>
        <taxon>Cannabaceae</taxon>
        <taxon>Trema</taxon>
    </lineage>
</organism>
<feature type="region of interest" description="Disordered" evidence="1">
    <location>
        <begin position="1"/>
        <end position="49"/>
    </location>
</feature>
<protein>
    <submittedName>
        <fullName evidence="2">Uncharacterized protein</fullName>
    </submittedName>
</protein>
<reference evidence="3" key="1">
    <citation type="submission" date="2016-06" db="EMBL/GenBank/DDBJ databases">
        <title>Parallel loss of symbiosis genes in relatives of nitrogen-fixing non-legume Parasponia.</title>
        <authorList>
            <person name="Van Velzen R."/>
            <person name="Holmer R."/>
            <person name="Bu F."/>
            <person name="Rutten L."/>
            <person name="Van Zeijl A."/>
            <person name="Liu W."/>
            <person name="Santuari L."/>
            <person name="Cao Q."/>
            <person name="Sharma T."/>
            <person name="Shen D."/>
            <person name="Roswanjaya Y."/>
            <person name="Wardhani T."/>
            <person name="Kalhor M.S."/>
            <person name="Jansen J."/>
            <person name="Van den Hoogen J."/>
            <person name="Gungor B."/>
            <person name="Hartog M."/>
            <person name="Hontelez J."/>
            <person name="Verver J."/>
            <person name="Yang W.-C."/>
            <person name="Schijlen E."/>
            <person name="Repin R."/>
            <person name="Schilthuizen M."/>
            <person name="Schranz E."/>
            <person name="Heidstra R."/>
            <person name="Miyata K."/>
            <person name="Fedorova E."/>
            <person name="Kohlen W."/>
            <person name="Bisseling T."/>
            <person name="Smit S."/>
            <person name="Geurts R."/>
        </authorList>
    </citation>
    <scope>NUCLEOTIDE SEQUENCE [LARGE SCALE GENOMIC DNA]</scope>
    <source>
        <strain evidence="3">cv. RG33-2</strain>
    </source>
</reference>
<comment type="caution">
    <text evidence="2">The sequence shown here is derived from an EMBL/GenBank/DDBJ whole genome shotgun (WGS) entry which is preliminary data.</text>
</comment>
<evidence type="ECO:0000256" key="1">
    <source>
        <dbReference type="SAM" id="MobiDB-lite"/>
    </source>
</evidence>
<dbReference type="InParanoid" id="A0A2P5B325"/>
<name>A0A2P5B325_TREOI</name>
<evidence type="ECO:0000313" key="2">
    <source>
        <dbReference type="EMBL" id="PON43192.1"/>
    </source>
</evidence>
<dbReference type="Proteomes" id="UP000237000">
    <property type="component" value="Unassembled WGS sequence"/>
</dbReference>
<proteinExistence type="predicted"/>
<dbReference type="OrthoDB" id="10417557at2759"/>
<dbReference type="EMBL" id="JXTC01000619">
    <property type="protein sequence ID" value="PON43192.1"/>
    <property type="molecule type" value="Genomic_DNA"/>
</dbReference>
<evidence type="ECO:0000313" key="3">
    <source>
        <dbReference type="Proteomes" id="UP000237000"/>
    </source>
</evidence>
<gene>
    <name evidence="2" type="ORF">TorRG33x02_334210</name>
</gene>
<feature type="compositionally biased region" description="Basic and acidic residues" evidence="1">
    <location>
        <begin position="1"/>
        <end position="11"/>
    </location>
</feature>
<accession>A0A2P5B325</accession>